<dbReference type="GO" id="GO:0046872">
    <property type="term" value="F:metal ion binding"/>
    <property type="evidence" value="ECO:0007669"/>
    <property type="project" value="UniProtKB-KW"/>
</dbReference>
<feature type="transmembrane region" description="Helical" evidence="8">
    <location>
        <begin position="6"/>
        <end position="24"/>
    </location>
</feature>
<comment type="caution">
    <text evidence="9">The sequence shown here is derived from an EMBL/GenBank/DDBJ whole genome shotgun (WGS) entry which is preliminary data.</text>
</comment>
<evidence type="ECO:0000256" key="3">
    <source>
        <dbReference type="ARBA" id="ARBA00022692"/>
    </source>
</evidence>
<evidence type="ECO:0000256" key="7">
    <source>
        <dbReference type="PIRSR" id="PIRSR600175-1"/>
    </source>
</evidence>
<keyword evidence="2" id="KW-0813">Transport</keyword>
<dbReference type="GO" id="GO:0005332">
    <property type="term" value="F:gamma-aminobutyric acid:sodium:chloride symporter activity"/>
    <property type="evidence" value="ECO:0007669"/>
    <property type="project" value="TreeGrafter"/>
</dbReference>
<feature type="binding site" evidence="7">
    <location>
        <position position="188"/>
    </location>
    <ligand>
        <name>Na(+)</name>
        <dbReference type="ChEBI" id="CHEBI:29101"/>
        <label>1</label>
    </ligand>
</feature>
<dbReference type="EMBL" id="BTRK01000002">
    <property type="protein sequence ID" value="GMR35150.1"/>
    <property type="molecule type" value="Genomic_DNA"/>
</dbReference>
<organism evidence="9 10">
    <name type="scientific">Pristionchus mayeri</name>
    <dbReference type="NCBI Taxonomy" id="1317129"/>
    <lineage>
        <taxon>Eukaryota</taxon>
        <taxon>Metazoa</taxon>
        <taxon>Ecdysozoa</taxon>
        <taxon>Nematoda</taxon>
        <taxon>Chromadorea</taxon>
        <taxon>Rhabditida</taxon>
        <taxon>Rhabditina</taxon>
        <taxon>Diplogasteromorpha</taxon>
        <taxon>Diplogasteroidea</taxon>
        <taxon>Neodiplogasteridae</taxon>
        <taxon>Pristionchus</taxon>
    </lineage>
</organism>
<dbReference type="InterPro" id="IPR000175">
    <property type="entry name" value="Na/ntran_symport"/>
</dbReference>
<evidence type="ECO:0000313" key="9">
    <source>
        <dbReference type="EMBL" id="GMR35150.1"/>
    </source>
</evidence>
<feature type="transmembrane region" description="Helical" evidence="8">
    <location>
        <begin position="36"/>
        <end position="57"/>
    </location>
</feature>
<gene>
    <name evidence="9" type="ORF">PMAYCL1PPCAC_05345</name>
</gene>
<evidence type="ECO:0000256" key="2">
    <source>
        <dbReference type="ARBA" id="ARBA00022448"/>
    </source>
</evidence>
<keyword evidence="7" id="KW-0479">Metal-binding</keyword>
<evidence type="ECO:0000256" key="4">
    <source>
        <dbReference type="ARBA" id="ARBA00022847"/>
    </source>
</evidence>
<keyword evidence="10" id="KW-1185">Reference proteome</keyword>
<feature type="transmembrane region" description="Helical" evidence="8">
    <location>
        <begin position="113"/>
        <end position="134"/>
    </location>
</feature>
<proteinExistence type="predicted"/>
<feature type="non-terminal residue" evidence="9">
    <location>
        <position position="1"/>
    </location>
</feature>
<comment type="subcellular location">
    <subcellularLocation>
        <location evidence="1">Membrane</location>
        <topology evidence="1">Multi-pass membrane protein</topology>
    </subcellularLocation>
</comment>
<dbReference type="InterPro" id="IPR037272">
    <property type="entry name" value="SNS_sf"/>
</dbReference>
<dbReference type="PROSITE" id="PS50267">
    <property type="entry name" value="NA_NEUROTRAN_SYMP_3"/>
    <property type="match status" value="1"/>
</dbReference>
<dbReference type="SUPFAM" id="SSF161070">
    <property type="entry name" value="SNF-like"/>
    <property type="match status" value="1"/>
</dbReference>
<dbReference type="GO" id="GO:0005886">
    <property type="term" value="C:plasma membrane"/>
    <property type="evidence" value="ECO:0007669"/>
    <property type="project" value="TreeGrafter"/>
</dbReference>
<keyword evidence="3 8" id="KW-0812">Transmembrane</keyword>
<name>A0AAN5C901_9BILA</name>
<feature type="transmembrane region" description="Helical" evidence="8">
    <location>
        <begin position="77"/>
        <end position="101"/>
    </location>
</feature>
<keyword evidence="4" id="KW-0769">Symport</keyword>
<accession>A0AAN5C901</accession>
<evidence type="ECO:0000256" key="1">
    <source>
        <dbReference type="ARBA" id="ARBA00004141"/>
    </source>
</evidence>
<dbReference type="GO" id="GO:0043005">
    <property type="term" value="C:neuron projection"/>
    <property type="evidence" value="ECO:0007669"/>
    <property type="project" value="TreeGrafter"/>
</dbReference>
<feature type="binding site" evidence="7">
    <location>
        <position position="87"/>
    </location>
    <ligand>
        <name>Na(+)</name>
        <dbReference type="ChEBI" id="CHEBI:29101"/>
        <label>1</label>
    </ligand>
</feature>
<keyword evidence="5 8" id="KW-1133">Transmembrane helix</keyword>
<keyword evidence="6 8" id="KW-0472">Membrane</keyword>
<evidence type="ECO:0000256" key="6">
    <source>
        <dbReference type="ARBA" id="ARBA00023136"/>
    </source>
</evidence>
<dbReference type="AlphaFoldDB" id="A0AAN5C901"/>
<keyword evidence="7" id="KW-0915">Sodium</keyword>
<evidence type="ECO:0000313" key="10">
    <source>
        <dbReference type="Proteomes" id="UP001328107"/>
    </source>
</evidence>
<evidence type="ECO:0000256" key="5">
    <source>
        <dbReference type="ARBA" id="ARBA00022989"/>
    </source>
</evidence>
<dbReference type="Pfam" id="PF00209">
    <property type="entry name" value="SNF"/>
    <property type="match status" value="1"/>
</dbReference>
<dbReference type="PRINTS" id="PR00176">
    <property type="entry name" value="NANEUSMPORT"/>
</dbReference>
<evidence type="ECO:0000256" key="8">
    <source>
        <dbReference type="SAM" id="Phobius"/>
    </source>
</evidence>
<sequence length="205" mass="22596">YNFQFAAFLFACWCLVAVGLIKGVQSMGKVALVTTFLPYVIVTVLFVRGITLEGAGAGIEFFLTNPDWSKLSDHKTWLAALSQSTFSLTIGCGPMIMMSSYNKRNHNNYRDCVIILCADTFMSVLGGTTVFAILGSMALKMGKPISEIVESPLTLTFISYTEATSHMPWPTLWALLFFSMMFMIGMSSMFGLVEGFATCIVDEYP</sequence>
<reference evidence="10" key="1">
    <citation type="submission" date="2022-10" db="EMBL/GenBank/DDBJ databases">
        <title>Genome assembly of Pristionchus species.</title>
        <authorList>
            <person name="Yoshida K."/>
            <person name="Sommer R.J."/>
        </authorList>
    </citation>
    <scope>NUCLEOTIDE SEQUENCE [LARGE SCALE GENOMIC DNA]</scope>
    <source>
        <strain evidence="10">RS5460</strain>
    </source>
</reference>
<dbReference type="PANTHER" id="PTHR11616:SF326">
    <property type="entry name" value="SODIUM-DEPENDENT TRANSPORTER SNF-5"/>
    <property type="match status" value="1"/>
</dbReference>
<feature type="non-terminal residue" evidence="9">
    <location>
        <position position="205"/>
    </location>
</feature>
<feature type="transmembrane region" description="Helical" evidence="8">
    <location>
        <begin position="172"/>
        <end position="193"/>
    </location>
</feature>
<dbReference type="PANTHER" id="PTHR11616">
    <property type="entry name" value="SODIUM/CHLORIDE DEPENDENT TRANSPORTER"/>
    <property type="match status" value="1"/>
</dbReference>
<protein>
    <submittedName>
        <fullName evidence="9">Uncharacterized protein</fullName>
    </submittedName>
</protein>
<dbReference type="Proteomes" id="UP001328107">
    <property type="component" value="Unassembled WGS sequence"/>
</dbReference>